<sequence length="43" mass="4869">MSENICFNNNDDEIQVLPHLAAKTNFFGLRELRLVEVKHPGSA</sequence>
<gene>
    <name evidence="1" type="ORF">MtrDRAFT_AC149801g22v2</name>
</gene>
<dbReference type="EMBL" id="AC149801">
    <property type="protein sequence ID" value="ABN06058.1"/>
    <property type="molecule type" value="Genomic_DNA"/>
</dbReference>
<evidence type="ECO:0000313" key="1">
    <source>
        <dbReference type="EMBL" id="ABN06058.1"/>
    </source>
</evidence>
<name>A2Q2C1_MEDTR</name>
<accession>A2Q2C1</accession>
<protein>
    <submittedName>
        <fullName evidence="1">Uncharacterized protein</fullName>
    </submittedName>
</protein>
<dbReference type="AlphaFoldDB" id="A2Q2C1"/>
<reference evidence="1" key="2">
    <citation type="submission" date="2007-03" db="EMBL/GenBank/DDBJ databases">
        <authorList>
            <consortium name="The International Medicago Genome Annotation Group"/>
        </authorList>
    </citation>
    <scope>NUCLEOTIDE SEQUENCE</scope>
</reference>
<reference evidence="1" key="1">
    <citation type="submission" date="2004-08" db="EMBL/GenBank/DDBJ databases">
        <authorList>
            <person name="Town C.D."/>
        </authorList>
    </citation>
    <scope>NUCLEOTIDE SEQUENCE</scope>
</reference>
<organism evidence="1">
    <name type="scientific">Medicago truncatula</name>
    <name type="common">Barrel medic</name>
    <name type="synonym">Medicago tribuloides</name>
    <dbReference type="NCBI Taxonomy" id="3880"/>
    <lineage>
        <taxon>Eukaryota</taxon>
        <taxon>Viridiplantae</taxon>
        <taxon>Streptophyta</taxon>
        <taxon>Embryophyta</taxon>
        <taxon>Tracheophyta</taxon>
        <taxon>Spermatophyta</taxon>
        <taxon>Magnoliopsida</taxon>
        <taxon>eudicotyledons</taxon>
        <taxon>Gunneridae</taxon>
        <taxon>Pentapetalae</taxon>
        <taxon>rosids</taxon>
        <taxon>fabids</taxon>
        <taxon>Fabales</taxon>
        <taxon>Fabaceae</taxon>
        <taxon>Papilionoideae</taxon>
        <taxon>50 kb inversion clade</taxon>
        <taxon>NPAAA clade</taxon>
        <taxon>Hologalegina</taxon>
        <taxon>IRL clade</taxon>
        <taxon>Trifolieae</taxon>
        <taxon>Medicago</taxon>
    </lineage>
</organism>
<proteinExistence type="predicted"/>